<dbReference type="PROSITE" id="PS51257">
    <property type="entry name" value="PROKAR_LIPOPROTEIN"/>
    <property type="match status" value="1"/>
</dbReference>
<sequence>MSRLQPKPVCAVTFTTSCSGDYVHMLMGMECHPLLFDHIMCKEFTTLPLRLVVRGLFPPSSSFSQFRQCVFPFVSPLHLVRLVVLVQVLNDLLHHLDDVDDWNVSMVYILE</sequence>
<evidence type="ECO:0000313" key="1">
    <source>
        <dbReference type="EMBL" id="KAJ0216078.1"/>
    </source>
</evidence>
<comment type="caution">
    <text evidence="1">The sequence shown here is derived from an EMBL/GenBank/DDBJ whole genome shotgun (WGS) entry which is preliminary data.</text>
</comment>
<accession>A0A9R1W2U7</accession>
<evidence type="ECO:0000313" key="2">
    <source>
        <dbReference type="Proteomes" id="UP000235145"/>
    </source>
</evidence>
<protein>
    <submittedName>
        <fullName evidence="1">Uncharacterized protein</fullName>
    </submittedName>
</protein>
<dbReference type="Proteomes" id="UP000235145">
    <property type="component" value="Unassembled WGS sequence"/>
</dbReference>
<name>A0A9R1W2U7_LACSA</name>
<reference evidence="1 2" key="1">
    <citation type="journal article" date="2017" name="Nat. Commun.">
        <title>Genome assembly with in vitro proximity ligation data and whole-genome triplication in lettuce.</title>
        <authorList>
            <person name="Reyes-Chin-Wo S."/>
            <person name="Wang Z."/>
            <person name="Yang X."/>
            <person name="Kozik A."/>
            <person name="Arikit S."/>
            <person name="Song C."/>
            <person name="Xia L."/>
            <person name="Froenicke L."/>
            <person name="Lavelle D.O."/>
            <person name="Truco M.J."/>
            <person name="Xia R."/>
            <person name="Zhu S."/>
            <person name="Xu C."/>
            <person name="Xu H."/>
            <person name="Xu X."/>
            <person name="Cox K."/>
            <person name="Korf I."/>
            <person name="Meyers B.C."/>
            <person name="Michelmore R.W."/>
        </authorList>
    </citation>
    <scope>NUCLEOTIDE SEQUENCE [LARGE SCALE GENOMIC DNA]</scope>
    <source>
        <strain evidence="2">cv. Salinas</strain>
        <tissue evidence="1">Seedlings</tissue>
    </source>
</reference>
<proteinExistence type="predicted"/>
<organism evidence="1 2">
    <name type="scientific">Lactuca sativa</name>
    <name type="common">Garden lettuce</name>
    <dbReference type="NCBI Taxonomy" id="4236"/>
    <lineage>
        <taxon>Eukaryota</taxon>
        <taxon>Viridiplantae</taxon>
        <taxon>Streptophyta</taxon>
        <taxon>Embryophyta</taxon>
        <taxon>Tracheophyta</taxon>
        <taxon>Spermatophyta</taxon>
        <taxon>Magnoliopsida</taxon>
        <taxon>eudicotyledons</taxon>
        <taxon>Gunneridae</taxon>
        <taxon>Pentapetalae</taxon>
        <taxon>asterids</taxon>
        <taxon>campanulids</taxon>
        <taxon>Asterales</taxon>
        <taxon>Asteraceae</taxon>
        <taxon>Cichorioideae</taxon>
        <taxon>Cichorieae</taxon>
        <taxon>Lactucinae</taxon>
        <taxon>Lactuca</taxon>
    </lineage>
</organism>
<dbReference type="EMBL" id="NBSK02000003">
    <property type="protein sequence ID" value="KAJ0216078.1"/>
    <property type="molecule type" value="Genomic_DNA"/>
</dbReference>
<keyword evidence="2" id="KW-1185">Reference proteome</keyword>
<dbReference type="AlphaFoldDB" id="A0A9R1W2U7"/>
<gene>
    <name evidence="1" type="ORF">LSAT_V11C300141770</name>
</gene>